<feature type="compositionally biased region" description="Basic residues" evidence="1">
    <location>
        <begin position="114"/>
        <end position="125"/>
    </location>
</feature>
<accession>A0A975Q257</accession>
<dbReference type="Pfam" id="PF04993">
    <property type="entry name" value="TfoX_N"/>
    <property type="match status" value="1"/>
</dbReference>
<feature type="region of interest" description="Disordered" evidence="1">
    <location>
        <begin position="113"/>
        <end position="134"/>
    </location>
</feature>
<dbReference type="SUPFAM" id="SSF159894">
    <property type="entry name" value="YgaC/TfoX-N like"/>
    <property type="match status" value="1"/>
</dbReference>
<dbReference type="EMBL" id="CP073910">
    <property type="protein sequence ID" value="QUT06655.1"/>
    <property type="molecule type" value="Genomic_DNA"/>
</dbReference>
<organism evidence="3 4">
    <name type="scientific">Sphingobium phenoxybenzoativorans</name>
    <dbReference type="NCBI Taxonomy" id="1592790"/>
    <lineage>
        <taxon>Bacteria</taxon>
        <taxon>Pseudomonadati</taxon>
        <taxon>Pseudomonadota</taxon>
        <taxon>Alphaproteobacteria</taxon>
        <taxon>Sphingomonadales</taxon>
        <taxon>Sphingomonadaceae</taxon>
        <taxon>Sphingobium</taxon>
    </lineage>
</organism>
<name>A0A975Q257_9SPHN</name>
<dbReference type="RefSeq" id="WP_212609979.1">
    <property type="nucleotide sequence ID" value="NZ_CP073910.1"/>
</dbReference>
<keyword evidence="4" id="KW-1185">Reference proteome</keyword>
<protein>
    <submittedName>
        <fullName evidence="3">TfoX/Sxy family protein</fullName>
    </submittedName>
</protein>
<dbReference type="InterPro" id="IPR007076">
    <property type="entry name" value="TfoX_N"/>
</dbReference>
<dbReference type="KEGG" id="spph:KFK14_04180"/>
<dbReference type="Gene3D" id="3.30.1460.30">
    <property type="entry name" value="YgaC/TfoX-N like chaperone"/>
    <property type="match status" value="1"/>
</dbReference>
<gene>
    <name evidence="3" type="ORF">KFK14_04180</name>
</gene>
<feature type="domain" description="TfoX N-terminal" evidence="2">
    <location>
        <begin position="13"/>
        <end position="109"/>
    </location>
</feature>
<proteinExistence type="predicted"/>
<evidence type="ECO:0000259" key="2">
    <source>
        <dbReference type="Pfam" id="PF04993"/>
    </source>
</evidence>
<dbReference type="Proteomes" id="UP000681425">
    <property type="component" value="Chromosome"/>
</dbReference>
<reference evidence="3" key="1">
    <citation type="submission" date="2021-04" db="EMBL/GenBank/DDBJ databases">
        <title>Isolation of p-tert-butylphenol degrading bacteria Sphingobium phenoxybenzoativorans Tas13 from active sludge.</title>
        <authorList>
            <person name="Li Y."/>
        </authorList>
    </citation>
    <scope>NUCLEOTIDE SEQUENCE</scope>
    <source>
        <strain evidence="3">Tas13</strain>
    </source>
</reference>
<evidence type="ECO:0000313" key="4">
    <source>
        <dbReference type="Proteomes" id="UP000681425"/>
    </source>
</evidence>
<evidence type="ECO:0000256" key="1">
    <source>
        <dbReference type="SAM" id="MobiDB-lite"/>
    </source>
</evidence>
<evidence type="ECO:0000313" key="3">
    <source>
        <dbReference type="EMBL" id="QUT06655.1"/>
    </source>
</evidence>
<sequence>MSIDEGLIDWISEALEPMGTVTMRRMMGGATLYLNGTIFAIMDSGTFGGALWMKADKESEAIWEAAGCRAFTYERKDGKMSSMPYRLAPDEVYDDADEMRRWAALAVEAGLRAPAKKAKAGKKAQTRTPTTRSG</sequence>
<dbReference type="AlphaFoldDB" id="A0A975Q257"/>